<reference evidence="3 4" key="1">
    <citation type="submission" date="2020-12" db="EMBL/GenBank/DDBJ databases">
        <title>Effect of drift, selection, and recombination on the evolution of hybrid genomes in Candida yeast pathogens.</title>
        <authorList>
            <person name="Mixao V."/>
            <person name="Ksiezopolska E."/>
            <person name="Saus E."/>
            <person name="Boekhout T."/>
            <person name="Gacser A."/>
            <person name="Gabaldon T."/>
        </authorList>
    </citation>
    <scope>NUCLEOTIDE SEQUENCE [LARGE SCALE GENOMIC DNA]</scope>
    <source>
        <strain evidence="3 4">BP57</strain>
    </source>
</reference>
<evidence type="ECO:0000313" key="3">
    <source>
        <dbReference type="EMBL" id="KAG5418187.1"/>
    </source>
</evidence>
<organism evidence="3 4">
    <name type="scientific">Candida metapsilosis</name>
    <dbReference type="NCBI Taxonomy" id="273372"/>
    <lineage>
        <taxon>Eukaryota</taxon>
        <taxon>Fungi</taxon>
        <taxon>Dikarya</taxon>
        <taxon>Ascomycota</taxon>
        <taxon>Saccharomycotina</taxon>
        <taxon>Pichiomycetes</taxon>
        <taxon>Debaryomycetaceae</taxon>
        <taxon>Candida/Lodderomyces clade</taxon>
        <taxon>Candida</taxon>
    </lineage>
</organism>
<dbReference type="RefSeq" id="XP_067547303.1">
    <property type="nucleotide sequence ID" value="XM_067693597.1"/>
</dbReference>
<protein>
    <submittedName>
        <fullName evidence="3">UTP8</fullName>
    </submittedName>
</protein>
<dbReference type="InterPro" id="IPR053881">
    <property type="entry name" value="Utp8_C"/>
</dbReference>
<sequence length="698" mass="78098">MSSPQLTDQYPILSLPRVNEVPLPRKVVIPQLSSADASASTSSSSSSSVIDFGVSNSMLASYITKPSPKLIWSYSIKPTVSIGCIDVWQSSAERKLYVVGLEERRKSRVLVVEVANGATEDGNFSISTVNEKELSVGSDRIVGVKFLSESEIAVVYQTGSVNIVKYDTELSVVTKFQSEGNIVYSTFITDLEDTLLLTISQTKSALTYNLISVSPSKIFPIQSHQTKPVTAVAFTYNSGILYQYHDSVIDAIPITNFQIQKTISVAPLIKSDELVSLTSPAPDRLLLGNANMIYLLNFKYEAILAEFKSVSSSSNPVPDKVYITQVAQVKGSSQSTQTTRTYYVNLKNKDNNVYLNVIDVNVGLNKLNECLGKSIERNTSNFSQVVDLYNNEDGEITTASDELDQVYQSLKQACDVKDVNKWESILIPYLKNHKSWQEIKKSKPKTKTYQFKEFDVENDRIVDINFINSIFNLIFTTDPSLQFKDADFVPEYTLMYLLTNPIYPKAYSINLVQLLNNTGNVTLLKQAIKTCSNIPLDDLLVQFVTTEDMDIFTELINRIVSDFAVTEITPSLKTIISQYSTDIIALINKILSTSNTQGWVLVEILVDINGLFNWSQENVARLNQIIDAKLANLEMNAYNLTLVDQVQLKKKNQSKRTTKDEMTANGLLTMTDQTQLNKKVESDLTEEIPLYSVERLEI</sequence>
<proteinExistence type="predicted"/>
<evidence type="ECO:0000259" key="2">
    <source>
        <dbReference type="Pfam" id="PF22542"/>
    </source>
</evidence>
<name>A0A8H7ZGE3_9ASCO</name>
<dbReference type="SUPFAM" id="SSF50978">
    <property type="entry name" value="WD40 repeat-like"/>
    <property type="match status" value="1"/>
</dbReference>
<dbReference type="Pfam" id="PF10395">
    <property type="entry name" value="Utp8_b_propeller"/>
    <property type="match status" value="1"/>
</dbReference>
<gene>
    <name evidence="3" type="ORF">I9W82_004517</name>
</gene>
<dbReference type="AlphaFoldDB" id="A0A8H7ZGE3"/>
<feature type="domain" description="Utp8 C-terminal" evidence="2">
    <location>
        <begin position="383"/>
        <end position="698"/>
    </location>
</feature>
<accession>A0A8H7ZGE3</accession>
<dbReference type="InterPro" id="IPR018843">
    <property type="entry name" value="Utp8_b-prop"/>
</dbReference>
<dbReference type="InterPro" id="IPR036322">
    <property type="entry name" value="WD40_repeat_dom_sf"/>
</dbReference>
<dbReference type="GeneID" id="93653146"/>
<comment type="caution">
    <text evidence="3">The sequence shown here is derived from an EMBL/GenBank/DDBJ whole genome shotgun (WGS) entry which is preliminary data.</text>
</comment>
<keyword evidence="4" id="KW-1185">Reference proteome</keyword>
<evidence type="ECO:0000313" key="4">
    <source>
        <dbReference type="Proteomes" id="UP000669133"/>
    </source>
</evidence>
<feature type="domain" description="Utp8 beta-propeller" evidence="1">
    <location>
        <begin position="4"/>
        <end position="375"/>
    </location>
</feature>
<dbReference type="Pfam" id="PF22542">
    <property type="entry name" value="Utp8_C"/>
    <property type="match status" value="1"/>
</dbReference>
<dbReference type="Proteomes" id="UP000669133">
    <property type="component" value="Unassembled WGS sequence"/>
</dbReference>
<dbReference type="EMBL" id="JAEOAQ010000006">
    <property type="protein sequence ID" value="KAG5418187.1"/>
    <property type="molecule type" value="Genomic_DNA"/>
</dbReference>
<evidence type="ECO:0000259" key="1">
    <source>
        <dbReference type="Pfam" id="PF10395"/>
    </source>
</evidence>
<dbReference type="OrthoDB" id="4055624at2759"/>